<name>H8GE16_9PSEU</name>
<feature type="region of interest" description="Disordered" evidence="1">
    <location>
        <begin position="18"/>
        <end position="60"/>
    </location>
</feature>
<keyword evidence="3" id="KW-1185">Reference proteome</keyword>
<evidence type="ECO:0000256" key="1">
    <source>
        <dbReference type="SAM" id="MobiDB-lite"/>
    </source>
</evidence>
<proteinExistence type="predicted"/>
<gene>
    <name evidence="2" type="ORF">SacazDRAFT_03048</name>
</gene>
<accession>H8GE16</accession>
<dbReference type="HOGENOM" id="CLU_2966628_0_0_11"/>
<dbReference type="AlphaFoldDB" id="H8GE16"/>
<organism evidence="2 3">
    <name type="scientific">Saccharomonospora azurea NA-128</name>
    <dbReference type="NCBI Taxonomy" id="882081"/>
    <lineage>
        <taxon>Bacteria</taxon>
        <taxon>Bacillati</taxon>
        <taxon>Actinomycetota</taxon>
        <taxon>Actinomycetes</taxon>
        <taxon>Pseudonocardiales</taxon>
        <taxon>Pseudonocardiaceae</taxon>
        <taxon>Saccharomonospora</taxon>
    </lineage>
</organism>
<dbReference type="Proteomes" id="UP000004705">
    <property type="component" value="Chromosome"/>
</dbReference>
<reference evidence="2 3" key="1">
    <citation type="journal article" date="2012" name="Stand. Genomic Sci.">
        <title>Genome sequence of the soil bacterium Saccharomonospora azurea type strain (NA-128(T)).</title>
        <authorList>
            <person name="Klenk H.P."/>
            <person name="Held B."/>
            <person name="Lucas S."/>
            <person name="Lapidus A."/>
            <person name="Copeland A."/>
            <person name="Hammon N."/>
            <person name="Pitluck S."/>
            <person name="Goodwin L.A."/>
            <person name="Han C."/>
            <person name="Tapia R."/>
            <person name="Brambilla E.M."/>
            <person name="Potter G."/>
            <person name="Land M."/>
            <person name="Ivanova N."/>
            <person name="Rohde M."/>
            <person name="Goker M."/>
            <person name="Detter J.C."/>
            <person name="Kyrpides N.C."/>
            <person name="Woyke T."/>
        </authorList>
    </citation>
    <scope>NUCLEOTIDE SEQUENCE [LARGE SCALE GENOMIC DNA]</scope>
    <source>
        <strain evidence="2 3">NA-128</strain>
    </source>
</reference>
<protein>
    <submittedName>
        <fullName evidence="2">Uncharacterized protein</fullName>
    </submittedName>
</protein>
<sequence length="60" mass="6447">MTRESDGGRPQKTVAELLAEHGGQVGGTPRRRRRRAAEDDASGHQPGITDTAPQAIIDRV</sequence>
<feature type="non-terminal residue" evidence="2">
    <location>
        <position position="60"/>
    </location>
</feature>
<evidence type="ECO:0000313" key="3">
    <source>
        <dbReference type="Proteomes" id="UP000004705"/>
    </source>
</evidence>
<dbReference type="EMBL" id="CM001466">
    <property type="protein sequence ID" value="EHY89931.1"/>
    <property type="molecule type" value="Genomic_DNA"/>
</dbReference>
<evidence type="ECO:0000313" key="2">
    <source>
        <dbReference type="EMBL" id="EHY89931.1"/>
    </source>
</evidence>